<sequence length="328" mass="36674">MKSDIPINIRYHQGFTLIELMISLVLGLLISAAVIQVFITSQRVDRIQNAGSEIQDSAIFGLQGLEYQLRLANLGNDGVPLNDKTTIGGVVLTSSDDDTDLVNVLTTNELKDGFLTRSHDMSSTGNKDRRWNGLTNTDVASDQLTIQYTNTTGQVLQDCEGKNVEVNEHVITRYFIAEDDNKTGLDRKNLNLNCDAGRIEKKNDTEYEHQDFGDIGQTVIRNVDQFNIRLGVKQEVPTAGGGSSYEYRDMTVKQYMDLTTDKPFITNIKLAILARSTANSPVDSNNKFDIFGVEQTLKPQTDAPNYLRRVYTTNTLLRNARIVNIIRS</sequence>
<dbReference type="Pfam" id="PF16074">
    <property type="entry name" value="PilW"/>
    <property type="match status" value="1"/>
</dbReference>
<keyword evidence="3" id="KW-1185">Reference proteome</keyword>
<keyword evidence="1" id="KW-0472">Membrane</keyword>
<evidence type="ECO:0000313" key="3">
    <source>
        <dbReference type="Proteomes" id="UP000471465"/>
    </source>
</evidence>
<keyword evidence="1" id="KW-0812">Transmembrane</keyword>
<dbReference type="InterPro" id="IPR032092">
    <property type="entry name" value="PilW"/>
</dbReference>
<name>A0A6N7C343_9GAMM</name>
<dbReference type="AlphaFoldDB" id="A0A6N7C343"/>
<dbReference type="EMBL" id="VZIZ01000006">
    <property type="protein sequence ID" value="KAF0569772.1"/>
    <property type="molecule type" value="Genomic_DNA"/>
</dbReference>
<keyword evidence="1" id="KW-1133">Transmembrane helix</keyword>
<reference evidence="2 3" key="1">
    <citation type="submission" date="2019-09" db="EMBL/GenBank/DDBJ databases">
        <title>Draft genome sequence of Psychrobacter nivimaris LAMA 639, in search for biotechnological relevant genes.</title>
        <authorList>
            <person name="Lima A.O.S."/>
            <person name="Staloch B.E.K."/>
            <person name="Freitas R.C."/>
            <person name="Niero H."/>
            <person name="Silva M.A.C."/>
        </authorList>
    </citation>
    <scope>NUCLEOTIDE SEQUENCE [LARGE SCALE GENOMIC DNA]</scope>
    <source>
        <strain evidence="2 3">LAMA 639</strain>
    </source>
</reference>
<dbReference type="InterPro" id="IPR012902">
    <property type="entry name" value="N_methyl_site"/>
</dbReference>
<protein>
    <submittedName>
        <fullName evidence="2">Type IV fimbrial biogenesis protein PilW</fullName>
    </submittedName>
</protein>
<accession>A0A6N7C343</accession>
<organism evidence="2 3">
    <name type="scientific">Psychrobacter nivimaris</name>
    <dbReference type="NCBI Taxonomy" id="281738"/>
    <lineage>
        <taxon>Bacteria</taxon>
        <taxon>Pseudomonadati</taxon>
        <taxon>Pseudomonadota</taxon>
        <taxon>Gammaproteobacteria</taxon>
        <taxon>Moraxellales</taxon>
        <taxon>Moraxellaceae</taxon>
        <taxon>Psychrobacter</taxon>
    </lineage>
</organism>
<gene>
    <name evidence="2" type="ORF">FQV37_2397</name>
</gene>
<dbReference type="Proteomes" id="UP000471465">
    <property type="component" value="Unassembled WGS sequence"/>
</dbReference>
<dbReference type="RefSeq" id="WP_160021153.1">
    <property type="nucleotide sequence ID" value="NZ_VZIZ01000006.1"/>
</dbReference>
<evidence type="ECO:0000256" key="1">
    <source>
        <dbReference type="SAM" id="Phobius"/>
    </source>
</evidence>
<dbReference type="PROSITE" id="PS00409">
    <property type="entry name" value="PROKAR_NTER_METHYL"/>
    <property type="match status" value="1"/>
</dbReference>
<comment type="caution">
    <text evidence="2">The sequence shown here is derived from an EMBL/GenBank/DDBJ whole genome shotgun (WGS) entry which is preliminary data.</text>
</comment>
<proteinExistence type="predicted"/>
<dbReference type="GO" id="GO:0043683">
    <property type="term" value="P:type IV pilus assembly"/>
    <property type="evidence" value="ECO:0007669"/>
    <property type="project" value="InterPro"/>
</dbReference>
<dbReference type="NCBIfam" id="TIGR02532">
    <property type="entry name" value="IV_pilin_GFxxxE"/>
    <property type="match status" value="1"/>
</dbReference>
<dbReference type="Pfam" id="PF07963">
    <property type="entry name" value="N_methyl"/>
    <property type="match status" value="1"/>
</dbReference>
<evidence type="ECO:0000313" key="2">
    <source>
        <dbReference type="EMBL" id="KAF0569772.1"/>
    </source>
</evidence>
<feature type="transmembrane region" description="Helical" evidence="1">
    <location>
        <begin position="20"/>
        <end position="39"/>
    </location>
</feature>